<dbReference type="PANTHER" id="PTHR43000">
    <property type="entry name" value="DTDP-D-GLUCOSE 4,6-DEHYDRATASE-RELATED"/>
    <property type="match status" value="1"/>
</dbReference>
<dbReference type="Gene3D" id="3.40.50.720">
    <property type="entry name" value="NAD(P)-binding Rossmann-like Domain"/>
    <property type="match status" value="1"/>
</dbReference>
<protein>
    <submittedName>
        <fullName evidence="3">NAD-dependent epimerase/dehydratase</fullName>
    </submittedName>
</protein>
<dbReference type="RefSeq" id="WP_012873649.1">
    <property type="nucleotide sequence ID" value="NC_013524.1"/>
</dbReference>
<dbReference type="Proteomes" id="UP000002027">
    <property type="component" value="Chromosome 2"/>
</dbReference>
<dbReference type="Pfam" id="PF01370">
    <property type="entry name" value="Epimerase"/>
    <property type="match status" value="1"/>
</dbReference>
<feature type="domain" description="NAD-dependent epimerase/dehydratase" evidence="2">
    <location>
        <begin position="3"/>
        <end position="228"/>
    </location>
</feature>
<proteinExistence type="inferred from homology"/>
<dbReference type="eggNOG" id="COG0451">
    <property type="taxonomic scope" value="Bacteria"/>
</dbReference>
<dbReference type="OrthoDB" id="9803061at2"/>
<evidence type="ECO:0000259" key="2">
    <source>
        <dbReference type="Pfam" id="PF01370"/>
    </source>
</evidence>
<reference evidence="4" key="1">
    <citation type="submission" date="2009-11" db="EMBL/GenBank/DDBJ databases">
        <title>The complete chromosome 2 of Sphaerobacter thermophilus DSM 20745.</title>
        <authorList>
            <person name="Lucas S."/>
            <person name="Copeland A."/>
            <person name="Lapidus A."/>
            <person name="Glavina del Rio T."/>
            <person name="Dalin E."/>
            <person name="Tice H."/>
            <person name="Bruce D."/>
            <person name="Goodwin L."/>
            <person name="Pitluck S."/>
            <person name="Kyrpides N."/>
            <person name="Mavromatis K."/>
            <person name="Ivanova N."/>
            <person name="Mikhailova N."/>
            <person name="LaButti K.M."/>
            <person name="Clum A."/>
            <person name="Sun H.I."/>
            <person name="Brettin T."/>
            <person name="Detter J.C."/>
            <person name="Han C."/>
            <person name="Larimer F."/>
            <person name="Land M."/>
            <person name="Hauser L."/>
            <person name="Markowitz V."/>
            <person name="Cheng J.F."/>
            <person name="Hugenholtz P."/>
            <person name="Woyke T."/>
            <person name="Wu D."/>
            <person name="Steenblock K."/>
            <person name="Schneider S."/>
            <person name="Pukall R."/>
            <person name="Goeker M."/>
            <person name="Klenk H.P."/>
            <person name="Eisen J.A."/>
        </authorList>
    </citation>
    <scope>NUCLEOTIDE SEQUENCE [LARGE SCALE GENOMIC DNA]</scope>
    <source>
        <strain evidence="4">ATCC 49802 / DSM 20745 / S 6022</strain>
    </source>
</reference>
<reference evidence="3 4" key="2">
    <citation type="journal article" date="2010" name="Stand. Genomic Sci.">
        <title>Complete genome sequence of Desulfohalobium retbaense type strain (HR(100)).</title>
        <authorList>
            <person name="Spring S."/>
            <person name="Nolan M."/>
            <person name="Lapidus A."/>
            <person name="Glavina Del Rio T."/>
            <person name="Copeland A."/>
            <person name="Tice H."/>
            <person name="Cheng J.F."/>
            <person name="Lucas S."/>
            <person name="Land M."/>
            <person name="Chen F."/>
            <person name="Bruce D."/>
            <person name="Goodwin L."/>
            <person name="Pitluck S."/>
            <person name="Ivanova N."/>
            <person name="Mavromatis K."/>
            <person name="Mikhailova N."/>
            <person name="Pati A."/>
            <person name="Chen A."/>
            <person name="Palaniappan K."/>
            <person name="Hauser L."/>
            <person name="Chang Y.J."/>
            <person name="Jeffries C.D."/>
            <person name="Munk C."/>
            <person name="Kiss H."/>
            <person name="Chain P."/>
            <person name="Han C."/>
            <person name="Brettin T."/>
            <person name="Detter J.C."/>
            <person name="Schuler E."/>
            <person name="Goker M."/>
            <person name="Rohde M."/>
            <person name="Bristow J."/>
            <person name="Eisen J.A."/>
            <person name="Markowitz V."/>
            <person name="Hugenholtz P."/>
            <person name="Kyrpides N.C."/>
            <person name="Klenk H.P."/>
        </authorList>
    </citation>
    <scope>NUCLEOTIDE SEQUENCE [LARGE SCALE GENOMIC DNA]</scope>
    <source>
        <strain evidence="4">ATCC 49802 / DSM 20745 / S 6022</strain>
    </source>
</reference>
<dbReference type="InParanoid" id="D1C9X1"/>
<dbReference type="InterPro" id="IPR036291">
    <property type="entry name" value="NAD(P)-bd_dom_sf"/>
</dbReference>
<dbReference type="STRING" id="479434.Sthe_3214"/>
<comment type="similarity">
    <text evidence="1">Belongs to the NAD(P)-dependent epimerase/dehydratase family.</text>
</comment>
<dbReference type="SUPFAM" id="SSF51735">
    <property type="entry name" value="NAD(P)-binding Rossmann-fold domains"/>
    <property type="match status" value="1"/>
</dbReference>
<accession>D1C9X1</accession>
<evidence type="ECO:0000313" key="4">
    <source>
        <dbReference type="Proteomes" id="UP000002027"/>
    </source>
</evidence>
<name>D1C9X1_SPHTD</name>
<dbReference type="Gene3D" id="3.90.25.10">
    <property type="entry name" value="UDP-galactose 4-epimerase, domain 1"/>
    <property type="match status" value="1"/>
</dbReference>
<gene>
    <name evidence="3" type="ordered locus">Sthe_3214</name>
</gene>
<evidence type="ECO:0000256" key="1">
    <source>
        <dbReference type="ARBA" id="ARBA00007637"/>
    </source>
</evidence>
<dbReference type="EMBL" id="CP001824">
    <property type="protein sequence ID" value="ACZ40614.1"/>
    <property type="molecule type" value="Genomic_DNA"/>
</dbReference>
<keyword evidence="4" id="KW-1185">Reference proteome</keyword>
<evidence type="ECO:0000313" key="3">
    <source>
        <dbReference type="EMBL" id="ACZ40614.1"/>
    </source>
</evidence>
<dbReference type="HOGENOM" id="CLU_007383_1_7_0"/>
<dbReference type="KEGG" id="sti:Sthe_3214"/>
<organism evidence="3 4">
    <name type="scientific">Sphaerobacter thermophilus (strain ATCC 49802 / DSM 20745 / KCCM 41009 / NCIMB 13125 / S 6022)</name>
    <dbReference type="NCBI Taxonomy" id="479434"/>
    <lineage>
        <taxon>Bacteria</taxon>
        <taxon>Pseudomonadati</taxon>
        <taxon>Thermomicrobiota</taxon>
        <taxon>Thermomicrobia</taxon>
        <taxon>Sphaerobacterales</taxon>
        <taxon>Sphaerobacterineae</taxon>
        <taxon>Sphaerobacteraceae</taxon>
        <taxon>Sphaerobacter</taxon>
    </lineage>
</organism>
<sequence length="294" mass="31128">MRVLVTGGGGFIGSHLVDALLARGDEPVVLDDWSGGSRDNLPPGVETLDMDVADPRTVSAIAALRPDGIIHGAAQVSVPRSMADPDRDRAVNVVGTAHVLAGAREAGSPRVVFLSTGGGIYGESDGADEMTLPQPKSYYSAHKYLAERYLEYSGLPYAIARLANVYGPRQRSDLEGGVVAIFTERLSAGQPITIYGSGEQYRDFVYVADVVDAVLTMLDSSVDGMWNVATGEATTVNALLAALQERLGSASAIVHEPPRPGDVFASRLSIDRIKADLGWSPRYDLAAGLDAMLK</sequence>
<dbReference type="InterPro" id="IPR001509">
    <property type="entry name" value="Epimerase_deHydtase"/>
</dbReference>
<dbReference type="AlphaFoldDB" id="D1C9X1"/>